<keyword evidence="6 7" id="KW-0472">Membrane</keyword>
<evidence type="ECO:0000313" key="10">
    <source>
        <dbReference type="Proteomes" id="UP000727962"/>
    </source>
</evidence>
<evidence type="ECO:0000256" key="4">
    <source>
        <dbReference type="ARBA" id="ARBA00022692"/>
    </source>
</evidence>
<feature type="transmembrane region" description="Helical" evidence="7">
    <location>
        <begin position="310"/>
        <end position="332"/>
    </location>
</feature>
<feature type="transmembrane region" description="Helical" evidence="7">
    <location>
        <begin position="132"/>
        <end position="150"/>
    </location>
</feature>
<keyword evidence="5 7" id="KW-1133">Transmembrane helix</keyword>
<feature type="transmembrane region" description="Helical" evidence="7">
    <location>
        <begin position="387"/>
        <end position="405"/>
    </location>
</feature>
<feature type="transmembrane region" description="Helical" evidence="7">
    <location>
        <begin position="344"/>
        <end position="367"/>
    </location>
</feature>
<dbReference type="GO" id="GO:0022857">
    <property type="term" value="F:transmembrane transporter activity"/>
    <property type="evidence" value="ECO:0007669"/>
    <property type="project" value="InterPro"/>
</dbReference>
<name>A0A931LU15_FIMGI</name>
<feature type="transmembrane region" description="Helical" evidence="7">
    <location>
        <begin position="32"/>
        <end position="52"/>
    </location>
</feature>
<gene>
    <name evidence="9" type="ORF">HYR64_10200</name>
</gene>
<dbReference type="Pfam" id="PF07690">
    <property type="entry name" value="MFS_1"/>
    <property type="match status" value="2"/>
</dbReference>
<comment type="subcellular location">
    <subcellularLocation>
        <location evidence="1">Cell membrane</location>
        <topology evidence="1">Multi-pass membrane protein</topology>
    </subcellularLocation>
</comment>
<feature type="transmembrane region" description="Helical" evidence="7">
    <location>
        <begin position="249"/>
        <end position="267"/>
    </location>
</feature>
<evidence type="ECO:0000259" key="8">
    <source>
        <dbReference type="PROSITE" id="PS50850"/>
    </source>
</evidence>
<feature type="transmembrane region" description="Helical" evidence="7">
    <location>
        <begin position="279"/>
        <end position="298"/>
    </location>
</feature>
<evidence type="ECO:0000256" key="3">
    <source>
        <dbReference type="ARBA" id="ARBA00022475"/>
    </source>
</evidence>
<feature type="transmembrane region" description="Helical" evidence="7">
    <location>
        <begin position="99"/>
        <end position="120"/>
    </location>
</feature>
<dbReference type="InterPro" id="IPR036259">
    <property type="entry name" value="MFS_trans_sf"/>
</dbReference>
<keyword evidence="3" id="KW-1003">Cell membrane</keyword>
<feature type="transmembrane region" description="Helical" evidence="7">
    <location>
        <begin position="73"/>
        <end position="93"/>
    </location>
</feature>
<sequence length="420" mass="44098">MARLLVIALLAEIGYAVLNISTMQVYLRYDRGFGESFIGLVLVAFLLSEAVFKSPMGHLADRFGRRLLMTLGPAMSVATSLLTILVPHGWGLAERFSFIGLRMIDGLGAAMLWPAAFAAMGDTVEDRDRQQAMSLLNLCYMLGIALALPIGGIVNDLSGNKWASLILSSALFGAVSLSACRLAPTAPPSSPAVGDGMHTDLNVRALVSSARQIPGYLALAVITFMGIGFPMPIIKIFAQDQFGMSESAFGGLVFPGAIAMAVLSVPMSRYAERIGRARAVHVGMGLCAFGLWIVASGAASLKLPALGQAWVFALGGIPVGVGFLLAIPAWMASVSDIDCQRRGLNLGAVMTAQGVGAMIGASSGGVLYEVFRPIGRVLGLGEPFGHYAPFLGCALCVSLGWLLSMRILRAPRAPKVAPVN</sequence>
<evidence type="ECO:0000256" key="7">
    <source>
        <dbReference type="SAM" id="Phobius"/>
    </source>
</evidence>
<dbReference type="Gene3D" id="1.20.1250.20">
    <property type="entry name" value="MFS general substrate transporter like domains"/>
    <property type="match status" value="2"/>
</dbReference>
<proteinExistence type="predicted"/>
<dbReference type="AlphaFoldDB" id="A0A931LU15"/>
<dbReference type="Proteomes" id="UP000727962">
    <property type="component" value="Unassembled WGS sequence"/>
</dbReference>
<dbReference type="GO" id="GO:0005886">
    <property type="term" value="C:plasma membrane"/>
    <property type="evidence" value="ECO:0007669"/>
    <property type="project" value="UniProtKB-SubCell"/>
</dbReference>
<dbReference type="SUPFAM" id="SSF103473">
    <property type="entry name" value="MFS general substrate transporter"/>
    <property type="match status" value="1"/>
</dbReference>
<organism evidence="9 10">
    <name type="scientific">Fimbriimonas ginsengisoli</name>
    <dbReference type="NCBI Taxonomy" id="1005039"/>
    <lineage>
        <taxon>Bacteria</taxon>
        <taxon>Bacillati</taxon>
        <taxon>Armatimonadota</taxon>
        <taxon>Fimbriimonadia</taxon>
        <taxon>Fimbriimonadales</taxon>
        <taxon>Fimbriimonadaceae</taxon>
        <taxon>Fimbriimonas</taxon>
    </lineage>
</organism>
<evidence type="ECO:0000256" key="2">
    <source>
        <dbReference type="ARBA" id="ARBA00022448"/>
    </source>
</evidence>
<reference evidence="9" key="1">
    <citation type="submission" date="2020-07" db="EMBL/GenBank/DDBJ databases">
        <title>Huge and variable diversity of episymbiotic CPR bacteria and DPANN archaea in groundwater ecosystems.</title>
        <authorList>
            <person name="He C.Y."/>
            <person name="Keren R."/>
            <person name="Whittaker M."/>
            <person name="Farag I.F."/>
            <person name="Doudna J."/>
            <person name="Cate J.H.D."/>
            <person name="Banfield J.F."/>
        </authorList>
    </citation>
    <scope>NUCLEOTIDE SEQUENCE</scope>
    <source>
        <strain evidence="9">NC_groundwater_17_Pr7_B-0.1um_64_12</strain>
    </source>
</reference>
<dbReference type="InterPro" id="IPR020846">
    <property type="entry name" value="MFS_dom"/>
</dbReference>
<accession>A0A931LU15</accession>
<dbReference type="EMBL" id="JACOSL010000062">
    <property type="protein sequence ID" value="MBI1757463.1"/>
    <property type="molecule type" value="Genomic_DNA"/>
</dbReference>
<keyword evidence="2" id="KW-0813">Transport</keyword>
<dbReference type="InterPro" id="IPR050171">
    <property type="entry name" value="MFS_Transporters"/>
</dbReference>
<feature type="transmembrane region" description="Helical" evidence="7">
    <location>
        <begin position="216"/>
        <end position="237"/>
    </location>
</feature>
<dbReference type="PANTHER" id="PTHR23517">
    <property type="entry name" value="RESISTANCE PROTEIN MDTM, PUTATIVE-RELATED-RELATED"/>
    <property type="match status" value="1"/>
</dbReference>
<evidence type="ECO:0000256" key="6">
    <source>
        <dbReference type="ARBA" id="ARBA00023136"/>
    </source>
</evidence>
<evidence type="ECO:0000256" key="5">
    <source>
        <dbReference type="ARBA" id="ARBA00022989"/>
    </source>
</evidence>
<dbReference type="InterPro" id="IPR011701">
    <property type="entry name" value="MFS"/>
</dbReference>
<comment type="caution">
    <text evidence="9">The sequence shown here is derived from an EMBL/GenBank/DDBJ whole genome shotgun (WGS) entry which is preliminary data.</text>
</comment>
<evidence type="ECO:0000256" key="1">
    <source>
        <dbReference type="ARBA" id="ARBA00004651"/>
    </source>
</evidence>
<dbReference type="PROSITE" id="PS50850">
    <property type="entry name" value="MFS"/>
    <property type="match status" value="1"/>
</dbReference>
<dbReference type="CDD" id="cd17325">
    <property type="entry name" value="MFS_MdtG_SLC18_like"/>
    <property type="match status" value="1"/>
</dbReference>
<keyword evidence="4 7" id="KW-0812">Transmembrane</keyword>
<feature type="domain" description="Major facilitator superfamily (MFS) profile" evidence="8">
    <location>
        <begin position="1"/>
        <end position="412"/>
    </location>
</feature>
<feature type="transmembrane region" description="Helical" evidence="7">
    <location>
        <begin position="162"/>
        <end position="180"/>
    </location>
</feature>
<evidence type="ECO:0000313" key="9">
    <source>
        <dbReference type="EMBL" id="MBI1757463.1"/>
    </source>
</evidence>
<protein>
    <submittedName>
        <fullName evidence="9">MFS transporter</fullName>
    </submittedName>
</protein>